<evidence type="ECO:0000313" key="1">
    <source>
        <dbReference type="EMBL" id="CAL4245960.1"/>
    </source>
</evidence>
<name>A0AAV2SUN5_MEGNR</name>
<dbReference type="InterPro" id="IPR029000">
    <property type="entry name" value="Cyclophilin-like_dom_sf"/>
</dbReference>
<reference evidence="1 2" key="1">
    <citation type="submission" date="2024-05" db="EMBL/GenBank/DDBJ databases">
        <authorList>
            <person name="Wallberg A."/>
        </authorList>
    </citation>
    <scope>NUCLEOTIDE SEQUENCE [LARGE SCALE GENOMIC DNA]</scope>
</reference>
<evidence type="ECO:0008006" key="3">
    <source>
        <dbReference type="Google" id="ProtNLM"/>
    </source>
</evidence>
<feature type="non-terminal residue" evidence="1">
    <location>
        <position position="1"/>
    </location>
</feature>
<accession>A0AAV2SUN5</accession>
<dbReference type="EMBL" id="CAXKWB010142652">
    <property type="protein sequence ID" value="CAL4245960.1"/>
    <property type="molecule type" value="Genomic_DNA"/>
</dbReference>
<comment type="caution">
    <text evidence="1">The sequence shown here is derived from an EMBL/GenBank/DDBJ whole genome shotgun (WGS) entry which is preliminary data.</text>
</comment>
<proteinExistence type="predicted"/>
<protein>
    <recommendedName>
        <fullName evidence="3">Peptidyl-prolyl cis-trans isomerase</fullName>
    </recommendedName>
</protein>
<gene>
    <name evidence="1" type="ORF">MNOR_LOCUS41163</name>
</gene>
<dbReference type="Proteomes" id="UP001497623">
    <property type="component" value="Unassembled WGS sequence"/>
</dbReference>
<feature type="non-terminal residue" evidence="1">
    <location>
        <position position="167"/>
    </location>
</feature>
<keyword evidence="2" id="KW-1185">Reference proteome</keyword>
<evidence type="ECO:0000313" key="2">
    <source>
        <dbReference type="Proteomes" id="UP001497623"/>
    </source>
</evidence>
<sequence>KQTVADGCISWPFDRIQSIIPEDVSLVFVELSLNETIKGRIHIRLNTELPNIRENVVNIFTGQMGPSLVGVVLSYHKSYGLYSNSSLPFNEMKVACDSNGRSTSKTGEIIGYFGSGYLTHLYFHMPAPPKPDNYGNGWIVFAQIEEGMDVMEELAKQGSGATISDCG</sequence>
<organism evidence="1 2">
    <name type="scientific">Meganyctiphanes norvegica</name>
    <name type="common">Northern krill</name>
    <name type="synonym">Thysanopoda norvegica</name>
    <dbReference type="NCBI Taxonomy" id="48144"/>
    <lineage>
        <taxon>Eukaryota</taxon>
        <taxon>Metazoa</taxon>
        <taxon>Ecdysozoa</taxon>
        <taxon>Arthropoda</taxon>
        <taxon>Crustacea</taxon>
        <taxon>Multicrustacea</taxon>
        <taxon>Malacostraca</taxon>
        <taxon>Eumalacostraca</taxon>
        <taxon>Eucarida</taxon>
        <taxon>Euphausiacea</taxon>
        <taxon>Euphausiidae</taxon>
        <taxon>Meganyctiphanes</taxon>
    </lineage>
</organism>
<dbReference type="SUPFAM" id="SSF50891">
    <property type="entry name" value="Cyclophilin-like"/>
    <property type="match status" value="1"/>
</dbReference>
<dbReference type="AlphaFoldDB" id="A0AAV2SUN5"/>